<dbReference type="Proteomes" id="UP000546007">
    <property type="component" value="Unassembled WGS sequence"/>
</dbReference>
<dbReference type="AlphaFoldDB" id="A0A7W6MWY5"/>
<dbReference type="PANTHER" id="PTHR32234:SF0">
    <property type="entry name" value="THIOL:DISULFIDE INTERCHANGE PROTEIN DSBD"/>
    <property type="match status" value="1"/>
</dbReference>
<dbReference type="GO" id="GO:0045454">
    <property type="term" value="P:cell redox homeostasis"/>
    <property type="evidence" value="ECO:0007669"/>
    <property type="project" value="TreeGrafter"/>
</dbReference>
<dbReference type="OrthoDB" id="1099736at2"/>
<dbReference type="GO" id="GO:0016853">
    <property type="term" value="F:isomerase activity"/>
    <property type="evidence" value="ECO:0007669"/>
    <property type="project" value="UniProtKB-KW"/>
</dbReference>
<reference evidence="4 5" key="1">
    <citation type="submission" date="2020-08" db="EMBL/GenBank/DDBJ databases">
        <title>Genomic Encyclopedia of Type Strains, Phase IV (KMG-IV): sequencing the most valuable type-strain genomes for metagenomic binning, comparative biology and taxonomic classification.</title>
        <authorList>
            <person name="Goeker M."/>
        </authorList>
    </citation>
    <scope>NUCLEOTIDE SEQUENCE [LARGE SCALE GENOMIC DNA]</scope>
    <source>
        <strain evidence="4 5">DSM 105721</strain>
    </source>
</reference>
<dbReference type="Gene3D" id="3.40.30.10">
    <property type="entry name" value="Glutaredoxin"/>
    <property type="match status" value="2"/>
</dbReference>
<keyword evidence="5" id="KW-1185">Reference proteome</keyword>
<feature type="chain" id="PRO_5031131291" evidence="2">
    <location>
        <begin position="21"/>
        <end position="703"/>
    </location>
</feature>
<dbReference type="Pfam" id="PF03190">
    <property type="entry name" value="Thioredox_DsbH"/>
    <property type="match status" value="1"/>
</dbReference>
<evidence type="ECO:0000259" key="3">
    <source>
        <dbReference type="PROSITE" id="PS51352"/>
    </source>
</evidence>
<evidence type="ECO:0000313" key="4">
    <source>
        <dbReference type="EMBL" id="MBB4024467.1"/>
    </source>
</evidence>
<dbReference type="GO" id="GO:0015035">
    <property type="term" value="F:protein-disulfide reductase activity"/>
    <property type="evidence" value="ECO:0007669"/>
    <property type="project" value="TreeGrafter"/>
</dbReference>
<dbReference type="GeneID" id="93100681"/>
<evidence type="ECO:0000256" key="1">
    <source>
        <dbReference type="ARBA" id="ARBA00023284"/>
    </source>
</evidence>
<feature type="domain" description="Thioredoxin" evidence="3">
    <location>
        <begin position="14"/>
        <end position="145"/>
    </location>
</feature>
<dbReference type="PROSITE" id="PS00194">
    <property type="entry name" value="THIOREDOXIN_1"/>
    <property type="match status" value="1"/>
</dbReference>
<keyword evidence="4" id="KW-0413">Isomerase</keyword>
<accession>A0A7W6MWY5</accession>
<feature type="domain" description="Thioredoxin" evidence="3">
    <location>
        <begin position="352"/>
        <end position="481"/>
    </location>
</feature>
<name>A0A7W6MWY5_9BACT</name>
<dbReference type="InterPro" id="IPR017937">
    <property type="entry name" value="Thioredoxin_CS"/>
</dbReference>
<dbReference type="InterPro" id="IPR013766">
    <property type="entry name" value="Thioredoxin_domain"/>
</dbReference>
<keyword evidence="1" id="KW-0676">Redox-active center</keyword>
<dbReference type="SUPFAM" id="SSF52833">
    <property type="entry name" value="Thioredoxin-like"/>
    <property type="match status" value="2"/>
</dbReference>
<evidence type="ECO:0000256" key="2">
    <source>
        <dbReference type="SAM" id="SignalP"/>
    </source>
</evidence>
<evidence type="ECO:0000313" key="5">
    <source>
        <dbReference type="Proteomes" id="UP000546007"/>
    </source>
</evidence>
<proteinExistence type="predicted"/>
<keyword evidence="2" id="KW-0732">Signal</keyword>
<gene>
    <name evidence="4" type="ORF">GGR14_000228</name>
</gene>
<dbReference type="InterPro" id="IPR036249">
    <property type="entry name" value="Thioredoxin-like_sf"/>
</dbReference>
<dbReference type="CDD" id="cd02947">
    <property type="entry name" value="TRX_family"/>
    <property type="match status" value="1"/>
</dbReference>
<sequence length="703" mass="81015">MKKITLVLNLVCFFALGTFAQSMYGDAVKADVKMKYVYSFGEALKKAKEENKLIFFNCFADWAVPCHSMNKLVFSDQEFADWMDKHFVNFFIDVTTPEGRPLADKYNIRFQAHYLVLNGEGEVVHRIVGGHQLPEFKTILEKALNPKTSLAGMNKRYEAGEKSIKFLTAYADVLNIAGEDEMYKKVVGELFGKLKKTDWSKKEYWDFYWKQIKSTDDEMFKYMVDHKAAFVKANGVNEVNMIITRFYVALIYPYASGKEAYDGKKLLDIYLNAQKAGLPDSNMTYSLYNIAKYRGEHEFGKMMDVVESAVPTWNENIASALDLSLPEIKELSKQEEVRLINYFKSRAEKSGAKKFYLAAINDMTNTDGIKFEESTFNEALKKAKDQGKLLFMDCYTTWCGPCKMMSNQVFKQKYVGDYFNQHFVNLKMDMEKGEGKDLQKRYGVSAFPTMFLLDGDGNVVYKILGGRDVRSFMESIKRGKEQEIPYYTLKNRYDMGDRSVEVMADYFLTMSDAGEMRNAEGEARSYISTLKVPELYSKSAWMLYDNFVNHVTDPEFRYLVNNREKFGEQLGDSVVNKKIEKVIFPMAIEYLKGSVSLQDMVPVWNLVNTAKFSLDYSLVLLSKIVSMYDKKEYGKMLDFYEKEVASNSNDKVRLNLDVILYRLLKTASVEEKKRAITYAKKEMGKAKPGAKDNYMALIERLSE</sequence>
<dbReference type="RefSeq" id="WP_124317177.1">
    <property type="nucleotide sequence ID" value="NZ_AP028155.1"/>
</dbReference>
<dbReference type="InterPro" id="IPR004879">
    <property type="entry name" value="Ssp411-like_TRX"/>
</dbReference>
<dbReference type="PANTHER" id="PTHR32234">
    <property type="entry name" value="THIOL:DISULFIDE INTERCHANGE PROTEIN DSBD"/>
    <property type="match status" value="1"/>
</dbReference>
<dbReference type="PROSITE" id="PS51352">
    <property type="entry name" value="THIOREDOXIN_2"/>
    <property type="match status" value="2"/>
</dbReference>
<dbReference type="Pfam" id="PF00085">
    <property type="entry name" value="Thioredoxin"/>
    <property type="match status" value="1"/>
</dbReference>
<organism evidence="4 5">
    <name type="scientific">Butyricimonas faecihominis</name>
    <dbReference type="NCBI Taxonomy" id="1472416"/>
    <lineage>
        <taxon>Bacteria</taxon>
        <taxon>Pseudomonadati</taxon>
        <taxon>Bacteroidota</taxon>
        <taxon>Bacteroidia</taxon>
        <taxon>Bacteroidales</taxon>
        <taxon>Odoribacteraceae</taxon>
        <taxon>Butyricimonas</taxon>
    </lineage>
</organism>
<feature type="signal peptide" evidence="2">
    <location>
        <begin position="1"/>
        <end position="20"/>
    </location>
</feature>
<protein>
    <submittedName>
        <fullName evidence="4">Thiol-disulfide isomerase/thioredoxin</fullName>
    </submittedName>
</protein>
<dbReference type="EMBL" id="JACIES010000001">
    <property type="protein sequence ID" value="MBB4024467.1"/>
    <property type="molecule type" value="Genomic_DNA"/>
</dbReference>
<comment type="caution">
    <text evidence="4">The sequence shown here is derived from an EMBL/GenBank/DDBJ whole genome shotgun (WGS) entry which is preliminary data.</text>
</comment>